<sequence length="189" mass="22054">MRTPHRLSRRLFAPLVYLAALLLLLEDWLWNLGTRLTGWLAQWPPLRRLEAWICRLGPKAALLLFVLPTTLLFPVKLLALWAMAHGYPMSGLAVIVLAKLGGAAAVARLYLLTRPVLLTIAWFAALLAWFLAIKERWIERLRASGVWRRVEALRKALRHWRRHAVPRPGGWVARFRRLLKRFRARWHTR</sequence>
<accession>A0A4Y9SJX3</accession>
<comment type="caution">
    <text evidence="2">The sequence shown here is derived from an EMBL/GenBank/DDBJ whole genome shotgun (WGS) entry which is preliminary data.</text>
</comment>
<feature type="transmembrane region" description="Helical" evidence="1">
    <location>
        <begin position="91"/>
        <end position="110"/>
    </location>
</feature>
<reference evidence="2 3" key="1">
    <citation type="submission" date="2019-03" db="EMBL/GenBank/DDBJ databases">
        <title>Draft Genome Sequence of Duganella callidus sp. nov., a Novel Duganella Species Isolated from Cultivated Soil.</title>
        <authorList>
            <person name="Raths R."/>
            <person name="Peta V."/>
            <person name="Bucking H."/>
        </authorList>
    </citation>
    <scope>NUCLEOTIDE SEQUENCE [LARGE SCALE GENOMIC DNA]</scope>
    <source>
        <strain evidence="2 3">DN04</strain>
    </source>
</reference>
<feature type="transmembrane region" description="Helical" evidence="1">
    <location>
        <begin position="12"/>
        <end position="30"/>
    </location>
</feature>
<dbReference type="EMBL" id="SPVG01000083">
    <property type="protein sequence ID" value="TFW26021.1"/>
    <property type="molecule type" value="Genomic_DNA"/>
</dbReference>
<name>A0A4Y9SJX3_9BURK</name>
<keyword evidence="1" id="KW-0472">Membrane</keyword>
<protein>
    <recommendedName>
        <fullName evidence="4">Transmembrane protein</fullName>
    </recommendedName>
</protein>
<evidence type="ECO:0000313" key="2">
    <source>
        <dbReference type="EMBL" id="TFW26021.1"/>
    </source>
</evidence>
<dbReference type="RefSeq" id="WP_135201170.1">
    <property type="nucleotide sequence ID" value="NZ_SPVG01000083.1"/>
</dbReference>
<keyword evidence="3" id="KW-1185">Reference proteome</keyword>
<keyword evidence="1" id="KW-1133">Transmembrane helix</keyword>
<keyword evidence="1" id="KW-0812">Transmembrane</keyword>
<evidence type="ECO:0000313" key="3">
    <source>
        <dbReference type="Proteomes" id="UP000297729"/>
    </source>
</evidence>
<feature type="transmembrane region" description="Helical" evidence="1">
    <location>
        <begin position="116"/>
        <end position="133"/>
    </location>
</feature>
<dbReference type="OrthoDB" id="8900679at2"/>
<proteinExistence type="predicted"/>
<organism evidence="2 3">
    <name type="scientific">Duganella callida</name>
    <dbReference type="NCBI Taxonomy" id="2561932"/>
    <lineage>
        <taxon>Bacteria</taxon>
        <taxon>Pseudomonadati</taxon>
        <taxon>Pseudomonadota</taxon>
        <taxon>Betaproteobacteria</taxon>
        <taxon>Burkholderiales</taxon>
        <taxon>Oxalobacteraceae</taxon>
        <taxon>Telluria group</taxon>
        <taxon>Duganella</taxon>
    </lineage>
</organism>
<feature type="transmembrane region" description="Helical" evidence="1">
    <location>
        <begin position="60"/>
        <end position="79"/>
    </location>
</feature>
<evidence type="ECO:0008006" key="4">
    <source>
        <dbReference type="Google" id="ProtNLM"/>
    </source>
</evidence>
<dbReference type="Proteomes" id="UP000297729">
    <property type="component" value="Unassembled WGS sequence"/>
</dbReference>
<gene>
    <name evidence="2" type="ORF">E4L98_08710</name>
</gene>
<evidence type="ECO:0000256" key="1">
    <source>
        <dbReference type="SAM" id="Phobius"/>
    </source>
</evidence>
<dbReference type="AlphaFoldDB" id="A0A4Y9SJX3"/>